<dbReference type="PANTHER" id="PTHR33198">
    <property type="entry name" value="ANK_REP_REGION DOMAIN-CONTAINING PROTEIN-RELATED"/>
    <property type="match status" value="1"/>
</dbReference>
<sequence length="301" mass="34451">MAQIPTLEPFNVDGDTTSVGLQWEKWKRALDMYFVAASISSPIQRRATLLHVGGLSLQEIYYNIPGAHVECIETTNASGVTTATDVYDVAITKLNDYFSPKQSSVYERHIFRSLRQEPDEKFEKFLVRLRHQAAKCNFTKTDDNIIDQIVEKCVSPELRKKVLQMGESITLNKVITEATTLEVVERQITHFNVERKNQPFQPIHHIKTQDNHMNLIHKVCTRCGSDKDLSDHNNCPAKGKKCLKCGYTGHFRSQCKTRTSKRKQTSNTSSENKKFKSVNYNENVDRKIDYSSISLKIIYSA</sequence>
<keyword evidence="1" id="KW-0863">Zinc-finger</keyword>
<dbReference type="Proteomes" id="UP001627154">
    <property type="component" value="Unassembled WGS sequence"/>
</dbReference>
<evidence type="ECO:0000256" key="1">
    <source>
        <dbReference type="PROSITE-ProRule" id="PRU00047"/>
    </source>
</evidence>
<dbReference type="EMBL" id="JBJJXI010000060">
    <property type="protein sequence ID" value="KAL3398241.1"/>
    <property type="molecule type" value="Genomic_DNA"/>
</dbReference>
<evidence type="ECO:0000313" key="4">
    <source>
        <dbReference type="Proteomes" id="UP001627154"/>
    </source>
</evidence>
<dbReference type="PANTHER" id="PTHR33198:SF21">
    <property type="entry name" value="RETROTRANSPOSON GAG DOMAIN-CONTAINING PROTEIN"/>
    <property type="match status" value="1"/>
</dbReference>
<dbReference type="AlphaFoldDB" id="A0ABD2WYZ7"/>
<dbReference type="InterPro" id="IPR001878">
    <property type="entry name" value="Znf_CCHC"/>
</dbReference>
<name>A0ABD2WYZ7_9HYME</name>
<gene>
    <name evidence="3" type="ORF">TKK_008441</name>
</gene>
<keyword evidence="1" id="KW-0862">Zinc</keyword>
<keyword evidence="1" id="KW-0479">Metal-binding</keyword>
<protein>
    <recommendedName>
        <fullName evidence="2">CCHC-type domain-containing protein</fullName>
    </recommendedName>
</protein>
<proteinExistence type="predicted"/>
<comment type="caution">
    <text evidence="3">The sequence shown here is derived from an EMBL/GenBank/DDBJ whole genome shotgun (WGS) entry which is preliminary data.</text>
</comment>
<dbReference type="PROSITE" id="PS50158">
    <property type="entry name" value="ZF_CCHC"/>
    <property type="match status" value="1"/>
</dbReference>
<evidence type="ECO:0000313" key="3">
    <source>
        <dbReference type="EMBL" id="KAL3398241.1"/>
    </source>
</evidence>
<dbReference type="GO" id="GO:0008270">
    <property type="term" value="F:zinc ion binding"/>
    <property type="evidence" value="ECO:0007669"/>
    <property type="project" value="UniProtKB-KW"/>
</dbReference>
<organism evidence="3 4">
    <name type="scientific">Trichogramma kaykai</name>
    <dbReference type="NCBI Taxonomy" id="54128"/>
    <lineage>
        <taxon>Eukaryota</taxon>
        <taxon>Metazoa</taxon>
        <taxon>Ecdysozoa</taxon>
        <taxon>Arthropoda</taxon>
        <taxon>Hexapoda</taxon>
        <taxon>Insecta</taxon>
        <taxon>Pterygota</taxon>
        <taxon>Neoptera</taxon>
        <taxon>Endopterygota</taxon>
        <taxon>Hymenoptera</taxon>
        <taxon>Apocrita</taxon>
        <taxon>Proctotrupomorpha</taxon>
        <taxon>Chalcidoidea</taxon>
        <taxon>Trichogrammatidae</taxon>
        <taxon>Trichogramma</taxon>
    </lineage>
</organism>
<evidence type="ECO:0000259" key="2">
    <source>
        <dbReference type="PROSITE" id="PS50158"/>
    </source>
</evidence>
<reference evidence="3 4" key="1">
    <citation type="journal article" date="2024" name="bioRxiv">
        <title>A reference genome for Trichogramma kaykai: A tiny desert-dwelling parasitoid wasp with competing sex-ratio distorters.</title>
        <authorList>
            <person name="Culotta J."/>
            <person name="Lindsey A.R."/>
        </authorList>
    </citation>
    <scope>NUCLEOTIDE SEQUENCE [LARGE SCALE GENOMIC DNA]</scope>
    <source>
        <strain evidence="3 4">KSX58</strain>
    </source>
</reference>
<keyword evidence="4" id="KW-1185">Reference proteome</keyword>
<accession>A0ABD2WYZ7</accession>
<feature type="domain" description="CCHC-type" evidence="2">
    <location>
        <begin position="241"/>
        <end position="256"/>
    </location>
</feature>